<dbReference type="CDD" id="cd00067">
    <property type="entry name" value="GAL4"/>
    <property type="match status" value="1"/>
</dbReference>
<keyword evidence="7" id="KW-0539">Nucleus</keyword>
<dbReference type="CDD" id="cd14723">
    <property type="entry name" value="ZIP_Ppr1"/>
    <property type="match status" value="1"/>
</dbReference>
<dbReference type="GO" id="GO:0005634">
    <property type="term" value="C:nucleus"/>
    <property type="evidence" value="ECO:0007669"/>
    <property type="project" value="UniProtKB-SubCell"/>
</dbReference>
<evidence type="ECO:0000256" key="2">
    <source>
        <dbReference type="ARBA" id="ARBA00022723"/>
    </source>
</evidence>
<keyword evidence="3" id="KW-0862">Zinc</keyword>
<proteinExistence type="predicted"/>
<feature type="compositionally biased region" description="Polar residues" evidence="8">
    <location>
        <begin position="29"/>
        <end position="39"/>
    </location>
</feature>
<dbReference type="SUPFAM" id="SSF57701">
    <property type="entry name" value="Zn2/Cys6 DNA-binding domain"/>
    <property type="match status" value="1"/>
</dbReference>
<evidence type="ECO:0000256" key="1">
    <source>
        <dbReference type="ARBA" id="ARBA00004123"/>
    </source>
</evidence>
<organism evidence="10 11">
    <name type="scientific">Peltaster fructicola</name>
    <dbReference type="NCBI Taxonomy" id="286661"/>
    <lineage>
        <taxon>Eukaryota</taxon>
        <taxon>Fungi</taxon>
        <taxon>Dikarya</taxon>
        <taxon>Ascomycota</taxon>
        <taxon>Pezizomycotina</taxon>
        <taxon>Dothideomycetes</taxon>
        <taxon>Dothideomycetes incertae sedis</taxon>
        <taxon>Peltaster</taxon>
    </lineage>
</organism>
<dbReference type="InterPro" id="IPR052202">
    <property type="entry name" value="Yeast_MetPath_Reg"/>
</dbReference>
<dbReference type="Gene3D" id="4.10.240.10">
    <property type="entry name" value="Zn(2)-C6 fungal-type DNA-binding domain"/>
    <property type="match status" value="1"/>
</dbReference>
<keyword evidence="5" id="KW-0238">DNA-binding</keyword>
<evidence type="ECO:0000313" key="10">
    <source>
        <dbReference type="EMBL" id="QIW97708.1"/>
    </source>
</evidence>
<dbReference type="PROSITE" id="PS00463">
    <property type="entry name" value="ZN2_CY6_FUNGAL_1"/>
    <property type="match status" value="1"/>
</dbReference>
<reference evidence="10 11" key="1">
    <citation type="journal article" date="2016" name="Sci. Rep.">
        <title>Peltaster fructicola genome reveals evolution from an invasive phytopathogen to an ectophytic parasite.</title>
        <authorList>
            <person name="Xu C."/>
            <person name="Chen H."/>
            <person name="Gleason M.L."/>
            <person name="Xu J.R."/>
            <person name="Liu H."/>
            <person name="Zhang R."/>
            <person name="Sun G."/>
        </authorList>
    </citation>
    <scope>NUCLEOTIDE SEQUENCE [LARGE SCALE GENOMIC DNA]</scope>
    <source>
        <strain evidence="10 11">LNHT1506</strain>
    </source>
</reference>
<dbReference type="Pfam" id="PF04082">
    <property type="entry name" value="Fungal_trans"/>
    <property type="match status" value="1"/>
</dbReference>
<gene>
    <name evidence="10" type="ORF">AMS68_003226</name>
</gene>
<keyword evidence="2" id="KW-0479">Metal-binding</keyword>
<dbReference type="InterPro" id="IPR001138">
    <property type="entry name" value="Zn2Cys6_DnaBD"/>
</dbReference>
<dbReference type="GO" id="GO:0008270">
    <property type="term" value="F:zinc ion binding"/>
    <property type="evidence" value="ECO:0007669"/>
    <property type="project" value="InterPro"/>
</dbReference>
<evidence type="ECO:0000256" key="3">
    <source>
        <dbReference type="ARBA" id="ARBA00022833"/>
    </source>
</evidence>
<keyword evidence="11" id="KW-1185">Reference proteome</keyword>
<feature type="compositionally biased region" description="Acidic residues" evidence="8">
    <location>
        <begin position="11"/>
        <end position="24"/>
    </location>
</feature>
<dbReference type="SMART" id="SM00066">
    <property type="entry name" value="GAL4"/>
    <property type="match status" value="1"/>
</dbReference>
<evidence type="ECO:0000256" key="8">
    <source>
        <dbReference type="SAM" id="MobiDB-lite"/>
    </source>
</evidence>
<accession>A0A6H0XSW4</accession>
<evidence type="ECO:0000259" key="9">
    <source>
        <dbReference type="PROSITE" id="PS50048"/>
    </source>
</evidence>
<keyword evidence="4" id="KW-0805">Transcription regulation</keyword>
<dbReference type="PANTHER" id="PTHR47782:SF1">
    <property type="entry name" value="PYRIMIDINE PATHWAY REGULATORY PROTEIN 1"/>
    <property type="match status" value="1"/>
</dbReference>
<dbReference type="CDD" id="cd12148">
    <property type="entry name" value="fungal_TF_MHR"/>
    <property type="match status" value="1"/>
</dbReference>
<dbReference type="GO" id="GO:0000981">
    <property type="term" value="F:DNA-binding transcription factor activity, RNA polymerase II-specific"/>
    <property type="evidence" value="ECO:0007669"/>
    <property type="project" value="InterPro"/>
</dbReference>
<feature type="region of interest" description="Disordered" evidence="8">
    <location>
        <begin position="313"/>
        <end position="335"/>
    </location>
</feature>
<dbReference type="EMBL" id="CP051140">
    <property type="protein sequence ID" value="QIW97708.1"/>
    <property type="molecule type" value="Genomic_DNA"/>
</dbReference>
<protein>
    <recommendedName>
        <fullName evidence="9">Zn(2)-C6 fungal-type domain-containing protein</fullName>
    </recommendedName>
</protein>
<dbReference type="InterPro" id="IPR036864">
    <property type="entry name" value="Zn2-C6_fun-type_DNA-bd_sf"/>
</dbReference>
<dbReference type="PANTHER" id="PTHR47782">
    <property type="entry name" value="ZN(II)2CYS6 TRANSCRIPTION FACTOR (EUROFUNG)-RELATED"/>
    <property type="match status" value="1"/>
</dbReference>
<feature type="compositionally biased region" description="Polar residues" evidence="8">
    <location>
        <begin position="313"/>
        <end position="323"/>
    </location>
</feature>
<name>A0A6H0XSW4_9PEZI</name>
<sequence length="893" mass="99929">MPPMKKRSRDDLDEITNDTADDADDARSPNKQGGTSSNFRNVSACNRCRHRKNRCDQKLPRCTACAKANERCVGFDPVSKREIPRSYIYFLETRLSNLESLLIANNIPVPPPEESFPISEHIEPGINVPFPPIDEQVKLRPAHQDVKPDSVIDPLLQSYDARLLPGKATARPKDLRRTLPQTTMQPPGISFSKVVFAAVRSSVSQSASDKGARQSRLSSTDSRAAGEDCFFGLYTRSAYKPAPLPDRELASSLIDLYFEHANPQIPILHRGEFMELFERVYAKSERERTPRELYLLKIVFAVGSGIIMDSSSVSKKVQPQETESPTKKRRLATHQHQPEEYHAAAVTHLESFLHAPSAMKGHSGGMEELQAVLLLAALALLRPVAPGLWYIIGVAVRLAVDLGLHFEDADLDLDDLENRQELATSGSGLGEKQWKRDLRRRLWWCVYSFDRLVSTCVGRPFGITDQVVTTEFPSLLDDEYITKSGFTATNGATTGPTYKLVAHHYIRLRLLQSEILQVLQYRQAQRAREAGANVDNLHMHTRLPSPFLHQFSSFREWRADVDRRLGEWKEEAPTQEQIGVKFEPLFLELNYWQAIIMLYRQSLAVPAALAEELSATTGEDVQSPGTVNLELKQDEQLVFLKVAQAGQMVIKTYRQLHRLKLVNYTFLATHHLFMSGISFLYALWHSPKVRSQLSMDDVDLTILSATSVLGDLIDKCPPAEACRDAFERMNKATIAMCLNTTGFGGDASYFSPLSTTSQPRKRKLPTFDMNLEELFQDSDLTHRPAALQPINPQDATRTTSPQATYRISNTQQYTPLANSINQAQPDLTFDTFDFLDSFTVSDPNQQFWGAELDLGFGTGGTDASWDDIHGVASNNGGVDLFGGLFFGNGSTGM</sequence>
<evidence type="ECO:0000256" key="6">
    <source>
        <dbReference type="ARBA" id="ARBA00023163"/>
    </source>
</evidence>
<dbReference type="SMART" id="SM00906">
    <property type="entry name" value="Fungal_trans"/>
    <property type="match status" value="1"/>
</dbReference>
<dbReference type="PROSITE" id="PS50048">
    <property type="entry name" value="ZN2_CY6_FUNGAL_2"/>
    <property type="match status" value="1"/>
</dbReference>
<dbReference type="GO" id="GO:0043565">
    <property type="term" value="F:sequence-specific DNA binding"/>
    <property type="evidence" value="ECO:0007669"/>
    <property type="project" value="TreeGrafter"/>
</dbReference>
<evidence type="ECO:0000256" key="4">
    <source>
        <dbReference type="ARBA" id="ARBA00023015"/>
    </source>
</evidence>
<comment type="subcellular location">
    <subcellularLocation>
        <location evidence="1">Nucleus</location>
    </subcellularLocation>
</comment>
<dbReference type="AlphaFoldDB" id="A0A6H0XSW4"/>
<feature type="region of interest" description="Disordered" evidence="8">
    <location>
        <begin position="1"/>
        <end position="39"/>
    </location>
</feature>
<dbReference type="GO" id="GO:0006351">
    <property type="term" value="P:DNA-templated transcription"/>
    <property type="evidence" value="ECO:0007669"/>
    <property type="project" value="InterPro"/>
</dbReference>
<dbReference type="OrthoDB" id="5373550at2759"/>
<dbReference type="Proteomes" id="UP000503462">
    <property type="component" value="Chromosome 2"/>
</dbReference>
<feature type="domain" description="Zn(2)-C6 fungal-type" evidence="9">
    <location>
        <begin position="44"/>
        <end position="73"/>
    </location>
</feature>
<dbReference type="Pfam" id="PF00172">
    <property type="entry name" value="Zn_clus"/>
    <property type="match status" value="1"/>
</dbReference>
<dbReference type="InterPro" id="IPR007219">
    <property type="entry name" value="XnlR_reg_dom"/>
</dbReference>
<keyword evidence="6" id="KW-0804">Transcription</keyword>
<evidence type="ECO:0000256" key="7">
    <source>
        <dbReference type="ARBA" id="ARBA00023242"/>
    </source>
</evidence>
<evidence type="ECO:0000313" key="11">
    <source>
        <dbReference type="Proteomes" id="UP000503462"/>
    </source>
</evidence>
<evidence type="ECO:0000256" key="5">
    <source>
        <dbReference type="ARBA" id="ARBA00023125"/>
    </source>
</evidence>
<dbReference type="GO" id="GO:0045944">
    <property type="term" value="P:positive regulation of transcription by RNA polymerase II"/>
    <property type="evidence" value="ECO:0007669"/>
    <property type="project" value="TreeGrafter"/>
</dbReference>